<dbReference type="InterPro" id="IPR050300">
    <property type="entry name" value="GDXG_lipolytic_enzyme"/>
</dbReference>
<dbReference type="GO" id="GO:0016787">
    <property type="term" value="F:hydrolase activity"/>
    <property type="evidence" value="ECO:0007669"/>
    <property type="project" value="UniProtKB-KW"/>
</dbReference>
<keyword evidence="5" id="KW-1185">Reference proteome</keyword>
<name>A0A9X1W0Z2_9BURK</name>
<accession>A0A9X1W0Z2</accession>
<dbReference type="AlphaFoldDB" id="A0A9X1W0Z2"/>
<sequence>MIDASPNSLLRLLRETGPRWHSDIGAGRDAMLAAYAPLLAAAPVAALRSARDLAYGSDPRQVLDIHAPPEAAGLPVMVFVHGGAFVRGDKAQTPWVYENVPLEFARHGFVAVNVEYRLAPQAPWPEGARDVRDAVLWVTRHIGDWGGDAARIFLFGHSAACAHCASAAWDARVRPPQGLPVRGLVLASPRVVADLRPDNPNAHGVRAYYGADESRYAERAPMAQLRADAPPTFVALAQYENPLIDFYGFELAHRLAQLCDAQGAPMPRFVQYPDHNHMSLLAQFNTPDNLLGADLRDWCARVERGEFAGRQGAQPQPAIRNASPASAQPAITGITPSL</sequence>
<gene>
    <name evidence="4" type="ORF">MMF98_20965</name>
</gene>
<reference evidence="4" key="1">
    <citation type="submission" date="2022-03" db="EMBL/GenBank/DDBJ databases">
        <authorList>
            <person name="Woo C.Y."/>
        </authorList>
    </citation>
    <scope>NUCLEOTIDE SEQUENCE</scope>
    <source>
        <strain evidence="4">CYS-02</strain>
    </source>
</reference>
<dbReference type="Gene3D" id="3.40.50.1820">
    <property type="entry name" value="alpha/beta hydrolase"/>
    <property type="match status" value="1"/>
</dbReference>
<feature type="region of interest" description="Disordered" evidence="2">
    <location>
        <begin position="309"/>
        <end position="338"/>
    </location>
</feature>
<evidence type="ECO:0000256" key="1">
    <source>
        <dbReference type="ARBA" id="ARBA00022801"/>
    </source>
</evidence>
<dbReference type="Proteomes" id="UP001139447">
    <property type="component" value="Unassembled WGS sequence"/>
</dbReference>
<dbReference type="PANTHER" id="PTHR48081:SF33">
    <property type="entry name" value="KYNURENINE FORMAMIDASE"/>
    <property type="match status" value="1"/>
</dbReference>
<evidence type="ECO:0000313" key="4">
    <source>
        <dbReference type="EMBL" id="MCJ0765692.1"/>
    </source>
</evidence>
<proteinExistence type="predicted"/>
<organism evidence="4 5">
    <name type="scientific">Variovorax terrae</name>
    <dbReference type="NCBI Taxonomy" id="2923278"/>
    <lineage>
        <taxon>Bacteria</taxon>
        <taxon>Pseudomonadati</taxon>
        <taxon>Pseudomonadota</taxon>
        <taxon>Betaproteobacteria</taxon>
        <taxon>Burkholderiales</taxon>
        <taxon>Comamonadaceae</taxon>
        <taxon>Variovorax</taxon>
    </lineage>
</organism>
<dbReference type="SUPFAM" id="SSF53474">
    <property type="entry name" value="alpha/beta-Hydrolases"/>
    <property type="match status" value="1"/>
</dbReference>
<dbReference type="RefSeq" id="WP_243309290.1">
    <property type="nucleotide sequence ID" value="NZ_JALGBI010000003.1"/>
</dbReference>
<dbReference type="InterPro" id="IPR049492">
    <property type="entry name" value="BD-FAE-like_dom"/>
</dbReference>
<evidence type="ECO:0000256" key="2">
    <source>
        <dbReference type="SAM" id="MobiDB-lite"/>
    </source>
</evidence>
<comment type="caution">
    <text evidence="4">The sequence shown here is derived from an EMBL/GenBank/DDBJ whole genome shotgun (WGS) entry which is preliminary data.</text>
</comment>
<evidence type="ECO:0000259" key="3">
    <source>
        <dbReference type="Pfam" id="PF20434"/>
    </source>
</evidence>
<dbReference type="PANTHER" id="PTHR48081">
    <property type="entry name" value="AB HYDROLASE SUPERFAMILY PROTEIN C4A8.06C"/>
    <property type="match status" value="1"/>
</dbReference>
<keyword evidence="1 4" id="KW-0378">Hydrolase</keyword>
<dbReference type="Pfam" id="PF20434">
    <property type="entry name" value="BD-FAE"/>
    <property type="match status" value="1"/>
</dbReference>
<evidence type="ECO:0000313" key="5">
    <source>
        <dbReference type="Proteomes" id="UP001139447"/>
    </source>
</evidence>
<protein>
    <submittedName>
        <fullName evidence="4">Alpha/beta hydrolase</fullName>
    </submittedName>
</protein>
<dbReference type="InterPro" id="IPR029058">
    <property type="entry name" value="AB_hydrolase_fold"/>
</dbReference>
<feature type="domain" description="BD-FAE-like" evidence="3">
    <location>
        <begin position="63"/>
        <end position="166"/>
    </location>
</feature>
<dbReference type="EMBL" id="JALGBI010000003">
    <property type="protein sequence ID" value="MCJ0765692.1"/>
    <property type="molecule type" value="Genomic_DNA"/>
</dbReference>